<evidence type="ECO:0000313" key="1">
    <source>
        <dbReference type="EMBL" id="JAU34011.1"/>
    </source>
</evidence>
<reference evidence="1" key="1">
    <citation type="submission" date="2016-07" db="EMBL/GenBank/DDBJ databases">
        <title>De novo transcriptome assembly of four accessions of the metal hyperaccumulator plant Noccaea caerulescens.</title>
        <authorList>
            <person name="Blande D."/>
            <person name="Halimaa P."/>
            <person name="Tervahauta A.I."/>
            <person name="Aarts M.G."/>
            <person name="Karenlampi S.O."/>
        </authorList>
    </citation>
    <scope>NUCLEOTIDE SEQUENCE</scope>
</reference>
<dbReference type="EMBL" id="GEVK01018821">
    <property type="protein sequence ID" value="JAU34011.1"/>
    <property type="molecule type" value="Transcribed_RNA"/>
</dbReference>
<dbReference type="EMBL" id="GEVL01014898">
    <property type="protein sequence ID" value="JAU62443.1"/>
    <property type="molecule type" value="Transcribed_RNA"/>
</dbReference>
<accession>A0A1J3EPQ1</accession>
<proteinExistence type="predicted"/>
<gene>
    <name evidence="1" type="ORF">LC_TR9055_c0_g1_i1_g.32603</name>
    <name evidence="2" type="ORF">LE_TR14286_c0_g1_i1_g.45396</name>
</gene>
<dbReference type="AlphaFoldDB" id="A0A1J3EPQ1"/>
<name>A0A1J3EPQ1_NOCCA</name>
<sequence>MTHQSTFLDHMTQNHKESYNKLIRELNKMVQHLITITFQSNSLHRLKAFDEEHTHIHVASRAVREARRLARAEFASRFVCDALVPAHTRQLRQHFVRHCLLFLFVEELKQFRGSH</sequence>
<evidence type="ECO:0000313" key="2">
    <source>
        <dbReference type="EMBL" id="JAU62443.1"/>
    </source>
</evidence>
<organism evidence="1">
    <name type="scientific">Noccaea caerulescens</name>
    <name type="common">Alpine penny-cress</name>
    <name type="synonym">Thlaspi caerulescens</name>
    <dbReference type="NCBI Taxonomy" id="107243"/>
    <lineage>
        <taxon>Eukaryota</taxon>
        <taxon>Viridiplantae</taxon>
        <taxon>Streptophyta</taxon>
        <taxon>Embryophyta</taxon>
        <taxon>Tracheophyta</taxon>
        <taxon>Spermatophyta</taxon>
        <taxon>Magnoliopsida</taxon>
        <taxon>eudicotyledons</taxon>
        <taxon>Gunneridae</taxon>
        <taxon>Pentapetalae</taxon>
        <taxon>rosids</taxon>
        <taxon>malvids</taxon>
        <taxon>Brassicales</taxon>
        <taxon>Brassicaceae</taxon>
        <taxon>Coluteocarpeae</taxon>
        <taxon>Noccaea</taxon>
    </lineage>
</organism>
<protein>
    <submittedName>
        <fullName evidence="1">Uncharacterized protein</fullName>
    </submittedName>
</protein>